<gene>
    <name evidence="2" type="ORF">FHL15_007927</name>
</gene>
<organism evidence="2 3">
    <name type="scientific">Xylaria flabelliformis</name>
    <dbReference type="NCBI Taxonomy" id="2512241"/>
    <lineage>
        <taxon>Eukaryota</taxon>
        <taxon>Fungi</taxon>
        <taxon>Dikarya</taxon>
        <taxon>Ascomycota</taxon>
        <taxon>Pezizomycotina</taxon>
        <taxon>Sordariomycetes</taxon>
        <taxon>Xylariomycetidae</taxon>
        <taxon>Xylariales</taxon>
        <taxon>Xylariaceae</taxon>
        <taxon>Xylaria</taxon>
    </lineage>
</organism>
<dbReference type="SUPFAM" id="SSF56281">
    <property type="entry name" value="Metallo-hydrolase/oxidoreductase"/>
    <property type="match status" value="1"/>
</dbReference>
<evidence type="ECO:0000313" key="2">
    <source>
        <dbReference type="EMBL" id="TRX91139.1"/>
    </source>
</evidence>
<evidence type="ECO:0008006" key="4">
    <source>
        <dbReference type="Google" id="ProtNLM"/>
    </source>
</evidence>
<dbReference type="Gene3D" id="3.60.15.10">
    <property type="entry name" value="Ribonuclease Z/Hydroxyacylglutathione hydrolase-like"/>
    <property type="match status" value="1"/>
</dbReference>
<dbReference type="PANTHER" id="PTHR28283">
    <property type="entry name" value="3',5'-CYCLIC-NUCLEOTIDE PHOSPHODIESTERASE 1"/>
    <property type="match status" value="1"/>
</dbReference>
<dbReference type="EMBL" id="VFLP01000048">
    <property type="protein sequence ID" value="TRX91139.1"/>
    <property type="molecule type" value="Genomic_DNA"/>
</dbReference>
<dbReference type="Proteomes" id="UP000319160">
    <property type="component" value="Unassembled WGS sequence"/>
</dbReference>
<protein>
    <recommendedName>
        <fullName evidence="4">3',5'-cyclic-nucleotide phosphodiesterase</fullName>
    </recommendedName>
</protein>
<accession>A0A553HT56</accession>
<dbReference type="PANTHER" id="PTHR28283:SF1">
    <property type="entry name" value="3',5'-CYCLIC-NUCLEOTIDE PHOSPHODIESTERASE 1"/>
    <property type="match status" value="1"/>
</dbReference>
<dbReference type="GO" id="GO:0004115">
    <property type="term" value="F:3',5'-cyclic-AMP phosphodiesterase activity"/>
    <property type="evidence" value="ECO:0007669"/>
    <property type="project" value="InterPro"/>
</dbReference>
<feature type="region of interest" description="Disordered" evidence="1">
    <location>
        <begin position="67"/>
        <end position="86"/>
    </location>
</feature>
<proteinExistence type="predicted"/>
<dbReference type="STRING" id="2512241.A0A553HT56"/>
<feature type="compositionally biased region" description="Basic and acidic residues" evidence="1">
    <location>
        <begin position="553"/>
        <end position="574"/>
    </location>
</feature>
<evidence type="ECO:0000256" key="1">
    <source>
        <dbReference type="SAM" id="MobiDB-lite"/>
    </source>
</evidence>
<dbReference type="GO" id="GO:0006198">
    <property type="term" value="P:cAMP catabolic process"/>
    <property type="evidence" value="ECO:0007669"/>
    <property type="project" value="InterPro"/>
</dbReference>
<dbReference type="GO" id="GO:1902660">
    <property type="term" value="P:negative regulation of glucose mediated signaling pathway"/>
    <property type="evidence" value="ECO:0007669"/>
    <property type="project" value="TreeGrafter"/>
</dbReference>
<reference evidence="3" key="1">
    <citation type="submission" date="2019-06" db="EMBL/GenBank/DDBJ databases">
        <title>Draft genome sequence of the griseofulvin-producing fungus Xylaria cubensis strain G536.</title>
        <authorList>
            <person name="Mead M.E."/>
            <person name="Raja H.A."/>
            <person name="Steenwyk J.L."/>
            <person name="Knowles S.L."/>
            <person name="Oberlies N.H."/>
            <person name="Rokas A."/>
        </authorList>
    </citation>
    <scope>NUCLEOTIDE SEQUENCE [LARGE SCALE GENOMIC DNA]</scope>
    <source>
        <strain evidence="3">G536</strain>
    </source>
</reference>
<dbReference type="PRINTS" id="PR00388">
    <property type="entry name" value="PDIESTERASE2"/>
</dbReference>
<dbReference type="GO" id="GO:0047555">
    <property type="term" value="F:3',5'-cyclic-GMP phosphodiesterase activity"/>
    <property type="evidence" value="ECO:0007669"/>
    <property type="project" value="TreeGrafter"/>
</dbReference>
<comment type="caution">
    <text evidence="2">The sequence shown here is derived from an EMBL/GenBank/DDBJ whole genome shotgun (WGS) entry which is preliminary data.</text>
</comment>
<dbReference type="InterPro" id="IPR036866">
    <property type="entry name" value="RibonucZ/Hydroxyglut_hydro"/>
</dbReference>
<evidence type="ECO:0000313" key="3">
    <source>
        <dbReference type="Proteomes" id="UP000319160"/>
    </source>
</evidence>
<sequence>MAVPHNKWHQVGMPRKTRFEGQRMIHRVEEPTFGLEGVIADSVGSGFLDRPVGVLHCLPPACTYERGSTEEQQHHKHNRHTGVSTEEWREELSEMVQRHRQFKSSSLDIMQEYVAQDSVLRQLLDHVLPALLCDVDPSCRMGGPTRDSRVNGAARVRACAVPRRQMPTRLNQQPSSEILDDMRAKRDRALMDIGLTLGAGGGPQEHNVTASLVRSLHTGWSRGSVIAVDAGIHLSAITKILEATQPLGLGDTIALPHTLQTGPFAGMEIKSASATVNAGHVTRHLIDTFLITHPHLDHISGFVINTAGLPGARPKRLAGLPSTISAFKQHIFNNVIWPNLSDENNGAGLVTYMRLVEGGSPAIGEGDSKGYLEISDGLGVRLFSVSHGHCIERHSHRGSSASSRFGSFDASSHAASPRGVPGSTAASGPPSLFRTSGAGQEKESLCVYDSSAYFIRDITTGREVLMFGDVEPDSISLSPRNICIWREAAPRIASGNLVAVFIECSYDNSQSDDCLFGHLTPRYVIQEMQALAAAVETARQSLNLDSTKKRKRGAEETNKKADVADPVQGDDHPVSPKSTRPAKKGPSSVAGGERSGVNTPHIATPTAEMSLKDFEANMAPVAQAPQFIHALRGLKVVVIHVKEKLMDGVAPRDLILSQLLEAEKEAQLGCEFIISSSGQSFLL</sequence>
<keyword evidence="3" id="KW-1185">Reference proteome</keyword>
<dbReference type="OrthoDB" id="258495at2759"/>
<dbReference type="AlphaFoldDB" id="A0A553HT56"/>
<dbReference type="Pfam" id="PF02112">
    <property type="entry name" value="PDEase_II"/>
    <property type="match status" value="2"/>
</dbReference>
<feature type="region of interest" description="Disordered" evidence="1">
    <location>
        <begin position="544"/>
        <end position="601"/>
    </location>
</feature>
<dbReference type="CDD" id="cd07735">
    <property type="entry name" value="class_II_PDE_MBL-fold"/>
    <property type="match status" value="1"/>
</dbReference>
<dbReference type="InterPro" id="IPR000396">
    <property type="entry name" value="Pdiesterase2"/>
</dbReference>
<name>A0A553HT56_9PEZI</name>
<feature type="region of interest" description="Disordered" evidence="1">
    <location>
        <begin position="409"/>
        <end position="437"/>
    </location>
</feature>